<evidence type="ECO:0000313" key="1">
    <source>
        <dbReference type="EMBL" id="KAJ2996914.1"/>
    </source>
</evidence>
<organism evidence="1 2">
    <name type="scientific">Xylaria curta</name>
    <dbReference type="NCBI Taxonomy" id="42375"/>
    <lineage>
        <taxon>Eukaryota</taxon>
        <taxon>Fungi</taxon>
        <taxon>Dikarya</taxon>
        <taxon>Ascomycota</taxon>
        <taxon>Pezizomycotina</taxon>
        <taxon>Sordariomycetes</taxon>
        <taxon>Xylariomycetidae</taxon>
        <taxon>Xylariales</taxon>
        <taxon>Xylariaceae</taxon>
        <taxon>Xylaria</taxon>
    </lineage>
</organism>
<reference evidence="1" key="1">
    <citation type="submission" date="2022-10" db="EMBL/GenBank/DDBJ databases">
        <title>Genome Sequence of Xylaria curta.</title>
        <authorList>
            <person name="Buettner E."/>
        </authorList>
    </citation>
    <scope>NUCLEOTIDE SEQUENCE</scope>
    <source>
        <strain evidence="1">Babe10</strain>
    </source>
</reference>
<accession>A0ACC1PR56</accession>
<comment type="caution">
    <text evidence="1">The sequence shown here is derived from an EMBL/GenBank/DDBJ whole genome shotgun (WGS) entry which is preliminary data.</text>
</comment>
<dbReference type="Proteomes" id="UP001143856">
    <property type="component" value="Unassembled WGS sequence"/>
</dbReference>
<gene>
    <name evidence="1" type="ORF">NUW58_g817</name>
</gene>
<proteinExistence type="predicted"/>
<protein>
    <submittedName>
        <fullName evidence="1">Uncharacterized protein</fullName>
    </submittedName>
</protein>
<dbReference type="EMBL" id="JAPDGR010000076">
    <property type="protein sequence ID" value="KAJ2996914.1"/>
    <property type="molecule type" value="Genomic_DNA"/>
</dbReference>
<evidence type="ECO:0000313" key="2">
    <source>
        <dbReference type="Proteomes" id="UP001143856"/>
    </source>
</evidence>
<name>A0ACC1PR56_9PEZI</name>
<sequence>MSQPKSICELDAQLTEGVETLVRFKGRLGELLTWVESKISDKKYLPTIISQLTQEVENLCNETQKCVRLRVDLDRFNTELKGREEVLNKQLADLTGIQSSINQIRGHDIKSGIETLDRKLEIHKQTLRYIENRHNKIDENMGDYKRTLDAHGQQVEQGIQGFGKKLNDSIAGFQRNLDQHQFQEARSIQLLTQKLDGSLSLNRGLDGHLRLVEVQKKIDGSVSGFGKKLDESIGGFEKKLDQGISGFEKKLGGHELQLKGMQDLGAKLDNQKLQLDTHTSKLQKLDKLNDGFDNLSDMTKALESDLPELKRLAGVELNQTNILEKISSIEEHLRSSPDKGDEGDEGNDESFILPISSQELITPVSAHYRSTSASKRKRTYDSLPGSDIPDDSLVESEIHDEDMLDDINEWKSLLSTLRVIFDVSVEDEAIPTKTLTRMRRLLLSYLGYQETSPERFQEFLNDDGHLDQWVCVATLCEYDKIFHPNDDYCGDCSKIKALNCLQIKKNGPRKSILRMIRWKN</sequence>
<keyword evidence="2" id="KW-1185">Reference proteome</keyword>